<feature type="binding site" evidence="6">
    <location>
        <position position="193"/>
    </location>
    <ligand>
        <name>substrate</name>
    </ligand>
</feature>
<feature type="domain" description="Gcp-like" evidence="8">
    <location>
        <begin position="31"/>
        <end position="376"/>
    </location>
</feature>
<feature type="binding site" evidence="6">
    <location>
        <position position="124"/>
    </location>
    <ligand>
        <name>Fe cation</name>
        <dbReference type="ChEBI" id="CHEBI:24875"/>
    </ligand>
</feature>
<keyword evidence="1 6" id="KW-0808">Transferase</keyword>
<dbReference type="GO" id="GO:0061711">
    <property type="term" value="F:tRNA N(6)-L-threonylcarbamoyladenine synthase activity"/>
    <property type="evidence" value="ECO:0007669"/>
    <property type="project" value="UniProtKB-EC"/>
</dbReference>
<evidence type="ECO:0000313" key="9">
    <source>
        <dbReference type="EMBL" id="OGC83284.1"/>
    </source>
</evidence>
<dbReference type="SUPFAM" id="SSF53067">
    <property type="entry name" value="Actin-like ATPase domain"/>
    <property type="match status" value="1"/>
</dbReference>
<comment type="caution">
    <text evidence="9">The sequence shown here is derived from an EMBL/GenBank/DDBJ whole genome shotgun (WGS) entry which is preliminary data.</text>
</comment>
<dbReference type="STRING" id="1797240.A3D68_01055"/>
<keyword evidence="3 6" id="KW-0479">Metal-binding</keyword>
<comment type="cofactor">
    <cofactor evidence="6">
        <name>Fe(2+)</name>
        <dbReference type="ChEBI" id="CHEBI:29033"/>
    </cofactor>
    <text evidence="6">Binds 1 Fe(2+) ion per subunit.</text>
</comment>
<sequence length="407" mass="44307">MKILAIETSCDETGVAVVEGEKISDGFSFRVLRAALLSQAKLHAPYGGVYPNLAKREHQKNLPILFEQIFKATPPRSKESPLDLDIDAIAVTAGPGLEPALWQGIEFAKKVAQEWHKPLIPINHMEGHLISSLVRHTNILENVGMSGELRGVQMPVLALLISGGHTEFVLMQEWFTYEVIGETLDDAVGEAFDKVARMLGLHYPGGPEISKLAQSVRLREEPSGKGPRVSSLADNLPVGKARPDHLPEGSSFRLPRPMINTDNCDVSFSGLKTAALYALREYSKATPSRAKESPLIQEEKAMFAREFEDAVADVFVAKTRKALMQTGAQTFVIGGGVAANTYLRDTLQKLVADEFPGVEVRLPELSITGDNAIMIAEVALARRLFGLDDSADSDLRAVGNLSISSQK</sequence>
<protein>
    <recommendedName>
        <fullName evidence="6">tRNA N6-adenosine threonylcarbamoyltransferase</fullName>
        <ecNumber evidence="6">2.3.1.234</ecNumber>
    </recommendedName>
    <alternativeName>
        <fullName evidence="6">N6-L-threonylcarbamoyladenine synthase</fullName>
        <shortName evidence="6">t(6)A synthase</shortName>
    </alternativeName>
    <alternativeName>
        <fullName evidence="6">t(6)A37 threonylcarbamoyladenosine biosynthesis protein TsaD</fullName>
    </alternativeName>
    <alternativeName>
        <fullName evidence="6">tRNA threonylcarbamoyladenosine biosynthesis protein TsaD</fullName>
    </alternativeName>
</protein>
<evidence type="ECO:0000256" key="2">
    <source>
        <dbReference type="ARBA" id="ARBA00022694"/>
    </source>
</evidence>
<evidence type="ECO:0000256" key="5">
    <source>
        <dbReference type="ARBA" id="ARBA00048117"/>
    </source>
</evidence>
<dbReference type="GO" id="GO:0002949">
    <property type="term" value="P:tRNA threonylcarbamoyladenosine modification"/>
    <property type="evidence" value="ECO:0007669"/>
    <property type="project" value="UniProtKB-UniRule"/>
</dbReference>
<reference evidence="9 10" key="1">
    <citation type="journal article" date="2016" name="Nat. Commun.">
        <title>Thousands of microbial genomes shed light on interconnected biogeochemical processes in an aquifer system.</title>
        <authorList>
            <person name="Anantharaman K."/>
            <person name="Brown C.T."/>
            <person name="Hug L.A."/>
            <person name="Sharon I."/>
            <person name="Castelle C.J."/>
            <person name="Probst A.J."/>
            <person name="Thomas B.C."/>
            <person name="Singh A."/>
            <person name="Wilkins M.J."/>
            <person name="Karaoz U."/>
            <person name="Brodie E.L."/>
            <person name="Williams K.H."/>
            <person name="Hubbard S.S."/>
            <person name="Banfield J.F."/>
        </authorList>
    </citation>
    <scope>NUCLEOTIDE SEQUENCE [LARGE SCALE GENOMIC DNA]</scope>
</reference>
<dbReference type="PANTHER" id="PTHR11735">
    <property type="entry name" value="TRNA N6-ADENOSINE THREONYLCARBAMOYLTRANSFERASE"/>
    <property type="match status" value="1"/>
</dbReference>
<comment type="subcellular location">
    <subcellularLocation>
        <location evidence="6">Cytoplasm</location>
    </subcellularLocation>
</comment>
<name>A0A1F4XNX4_9BACT</name>
<dbReference type="EMBL" id="MEWU01000024">
    <property type="protein sequence ID" value="OGC83284.1"/>
    <property type="molecule type" value="Genomic_DNA"/>
</dbReference>
<dbReference type="HAMAP" id="MF_01445">
    <property type="entry name" value="TsaD"/>
    <property type="match status" value="1"/>
</dbReference>
<comment type="catalytic activity">
    <reaction evidence="5 6">
        <text>L-threonylcarbamoyladenylate + adenosine(37) in tRNA = N(6)-L-threonylcarbamoyladenosine(37) in tRNA + AMP + H(+)</text>
        <dbReference type="Rhea" id="RHEA:37059"/>
        <dbReference type="Rhea" id="RHEA-COMP:10162"/>
        <dbReference type="Rhea" id="RHEA-COMP:10163"/>
        <dbReference type="ChEBI" id="CHEBI:15378"/>
        <dbReference type="ChEBI" id="CHEBI:73682"/>
        <dbReference type="ChEBI" id="CHEBI:74411"/>
        <dbReference type="ChEBI" id="CHEBI:74418"/>
        <dbReference type="ChEBI" id="CHEBI:456215"/>
        <dbReference type="EC" id="2.3.1.234"/>
    </reaction>
</comment>
<dbReference type="PRINTS" id="PR00789">
    <property type="entry name" value="OSIALOPTASE"/>
</dbReference>
<gene>
    <name evidence="6" type="primary">tsaD</name>
    <name evidence="9" type="ORF">A3D68_01055</name>
</gene>
<comment type="caution">
    <text evidence="6">Lacks conserved residue(s) required for the propagation of feature annotation.</text>
</comment>
<feature type="binding site" evidence="6">
    <location>
        <begin position="160"/>
        <end position="164"/>
    </location>
    <ligand>
        <name>substrate</name>
    </ligand>
</feature>
<dbReference type="GO" id="GO:0005737">
    <property type="term" value="C:cytoplasm"/>
    <property type="evidence" value="ECO:0007669"/>
    <property type="project" value="UniProtKB-SubCell"/>
</dbReference>
<dbReference type="EC" id="2.3.1.234" evidence="6"/>
<proteinExistence type="inferred from homology"/>
<keyword evidence="4 6" id="KW-0012">Acyltransferase</keyword>
<dbReference type="InterPro" id="IPR000905">
    <property type="entry name" value="Gcp-like_dom"/>
</dbReference>
<feature type="binding site" evidence="6">
    <location>
        <position position="128"/>
    </location>
    <ligand>
        <name>Fe cation</name>
        <dbReference type="ChEBI" id="CHEBI:24875"/>
    </ligand>
</feature>
<dbReference type="Pfam" id="PF00814">
    <property type="entry name" value="TsaD"/>
    <property type="match status" value="1"/>
</dbReference>
<evidence type="ECO:0000256" key="1">
    <source>
        <dbReference type="ARBA" id="ARBA00022679"/>
    </source>
</evidence>
<evidence type="ECO:0000256" key="4">
    <source>
        <dbReference type="ARBA" id="ARBA00023315"/>
    </source>
</evidence>
<feature type="binding site" evidence="6">
    <location>
        <position position="340"/>
    </location>
    <ligand>
        <name>substrate</name>
    </ligand>
</feature>
<dbReference type="InterPro" id="IPR043129">
    <property type="entry name" value="ATPase_NBD"/>
</dbReference>
<accession>A0A1F4XNX4</accession>
<evidence type="ECO:0000256" key="7">
    <source>
        <dbReference type="SAM" id="MobiDB-lite"/>
    </source>
</evidence>
<evidence type="ECO:0000256" key="3">
    <source>
        <dbReference type="ARBA" id="ARBA00022723"/>
    </source>
</evidence>
<keyword evidence="6" id="KW-0963">Cytoplasm</keyword>
<feature type="region of interest" description="Disordered" evidence="7">
    <location>
        <begin position="220"/>
        <end position="254"/>
    </location>
</feature>
<feature type="binding site" evidence="6">
    <location>
        <position position="206"/>
    </location>
    <ligand>
        <name>substrate</name>
    </ligand>
</feature>
<keyword evidence="6" id="KW-0408">Iron</keyword>
<comment type="similarity">
    <text evidence="6">Belongs to the KAE1 / TsaD family.</text>
</comment>
<evidence type="ECO:0000259" key="8">
    <source>
        <dbReference type="Pfam" id="PF00814"/>
    </source>
</evidence>
<dbReference type="InterPro" id="IPR017861">
    <property type="entry name" value="KAE1/TsaD"/>
</dbReference>
<evidence type="ECO:0000256" key="6">
    <source>
        <dbReference type="HAMAP-Rule" id="MF_01445"/>
    </source>
</evidence>
<dbReference type="AlphaFoldDB" id="A0A1F4XNX4"/>
<evidence type="ECO:0000313" key="10">
    <source>
        <dbReference type="Proteomes" id="UP000177564"/>
    </source>
</evidence>
<keyword evidence="2 6" id="KW-0819">tRNA processing</keyword>
<dbReference type="GO" id="GO:0005506">
    <property type="term" value="F:iron ion binding"/>
    <property type="evidence" value="ECO:0007669"/>
    <property type="project" value="UniProtKB-UniRule"/>
</dbReference>
<dbReference type="Gene3D" id="3.30.420.40">
    <property type="match status" value="2"/>
</dbReference>
<dbReference type="InterPro" id="IPR022450">
    <property type="entry name" value="TsaD"/>
</dbReference>
<dbReference type="Proteomes" id="UP000177564">
    <property type="component" value="Unassembled WGS sequence"/>
</dbReference>
<feature type="binding site" evidence="6">
    <location>
        <position position="370"/>
    </location>
    <ligand>
        <name>Fe cation</name>
        <dbReference type="ChEBI" id="CHEBI:24875"/>
    </ligand>
</feature>
<dbReference type="PANTHER" id="PTHR11735:SF6">
    <property type="entry name" value="TRNA N6-ADENOSINE THREONYLCARBAMOYLTRANSFERASE, MITOCHONDRIAL"/>
    <property type="match status" value="1"/>
</dbReference>
<organism evidence="9 10">
    <name type="scientific">Candidatus Adlerbacteria bacterium RIFCSPHIGHO2_02_FULL_52_17</name>
    <dbReference type="NCBI Taxonomy" id="1797240"/>
    <lineage>
        <taxon>Bacteria</taxon>
        <taxon>Candidatus Adleribacteriota</taxon>
    </lineage>
</organism>
<comment type="function">
    <text evidence="6">Required for the formation of a threonylcarbamoyl group on adenosine at position 37 (t(6)A37) in tRNAs that read codons beginning with adenine. Is involved in the transfer of the threonylcarbamoyl moiety of threonylcarbamoyl-AMP (TC-AMP) to the N6 group of A37, together with TsaE and TsaB. TsaD likely plays a direct catalytic role in this reaction.</text>
</comment>